<keyword evidence="2" id="KW-1185">Reference proteome</keyword>
<accession>A0A8J8NHW6</accession>
<reference evidence="1" key="1">
    <citation type="submission" date="2019-06" db="EMBL/GenBank/DDBJ databases">
        <authorList>
            <person name="Zheng W."/>
        </authorList>
    </citation>
    <scope>NUCLEOTIDE SEQUENCE</scope>
    <source>
        <strain evidence="1">QDHG01</strain>
    </source>
</reference>
<evidence type="ECO:0000313" key="2">
    <source>
        <dbReference type="Proteomes" id="UP000785679"/>
    </source>
</evidence>
<dbReference type="AlphaFoldDB" id="A0A8J8NHW6"/>
<protein>
    <submittedName>
        <fullName evidence="1">Uncharacterized protein</fullName>
    </submittedName>
</protein>
<evidence type="ECO:0000313" key="1">
    <source>
        <dbReference type="EMBL" id="TNV75043.1"/>
    </source>
</evidence>
<name>A0A8J8NHW6_HALGN</name>
<sequence>MKSTQLDQQQVCQCIYFYRDKKQMDCLINRCKPKSQSNRQFQVLFLIQSNQEVLQQCTHLGSLMHHWP</sequence>
<organism evidence="1 2">
    <name type="scientific">Halteria grandinella</name>
    <dbReference type="NCBI Taxonomy" id="5974"/>
    <lineage>
        <taxon>Eukaryota</taxon>
        <taxon>Sar</taxon>
        <taxon>Alveolata</taxon>
        <taxon>Ciliophora</taxon>
        <taxon>Intramacronucleata</taxon>
        <taxon>Spirotrichea</taxon>
        <taxon>Stichotrichia</taxon>
        <taxon>Sporadotrichida</taxon>
        <taxon>Halteriidae</taxon>
        <taxon>Halteria</taxon>
    </lineage>
</organism>
<comment type="caution">
    <text evidence="1">The sequence shown here is derived from an EMBL/GenBank/DDBJ whole genome shotgun (WGS) entry which is preliminary data.</text>
</comment>
<gene>
    <name evidence="1" type="ORF">FGO68_gene1695</name>
</gene>
<dbReference type="EMBL" id="RRYP01016511">
    <property type="protein sequence ID" value="TNV75043.1"/>
    <property type="molecule type" value="Genomic_DNA"/>
</dbReference>
<dbReference type="Proteomes" id="UP000785679">
    <property type="component" value="Unassembled WGS sequence"/>
</dbReference>
<proteinExistence type="predicted"/>